<proteinExistence type="predicted"/>
<dbReference type="EMBL" id="PNBA02000006">
    <property type="protein sequence ID" value="KAG6422320.1"/>
    <property type="molecule type" value="Genomic_DNA"/>
</dbReference>
<organism evidence="2">
    <name type="scientific">Salvia splendens</name>
    <name type="common">Scarlet sage</name>
    <dbReference type="NCBI Taxonomy" id="180675"/>
    <lineage>
        <taxon>Eukaryota</taxon>
        <taxon>Viridiplantae</taxon>
        <taxon>Streptophyta</taxon>
        <taxon>Embryophyta</taxon>
        <taxon>Tracheophyta</taxon>
        <taxon>Spermatophyta</taxon>
        <taxon>Magnoliopsida</taxon>
        <taxon>eudicotyledons</taxon>
        <taxon>Gunneridae</taxon>
        <taxon>Pentapetalae</taxon>
        <taxon>asterids</taxon>
        <taxon>lamiids</taxon>
        <taxon>Lamiales</taxon>
        <taxon>Lamiaceae</taxon>
        <taxon>Nepetoideae</taxon>
        <taxon>Mentheae</taxon>
        <taxon>Salviinae</taxon>
        <taxon>Salvia</taxon>
        <taxon>Salvia subgen. Calosphace</taxon>
        <taxon>core Calosphace</taxon>
    </lineage>
</organism>
<feature type="region of interest" description="Disordered" evidence="1">
    <location>
        <begin position="17"/>
        <end position="48"/>
    </location>
</feature>
<name>A0A8X8XYJ6_SALSN</name>
<dbReference type="Proteomes" id="UP000298416">
    <property type="component" value="Unassembled WGS sequence"/>
</dbReference>
<accession>A0A8X8XYJ6</accession>
<sequence>MEKLPAISLAAMKENLWSEEASNGTESQETEDIGGGNEDGDDDESFDVSASELNWVKSFLELEEDV</sequence>
<evidence type="ECO:0000256" key="1">
    <source>
        <dbReference type="SAM" id="MobiDB-lite"/>
    </source>
</evidence>
<gene>
    <name evidence="2" type="ORF">SASPL_118888</name>
</gene>
<feature type="compositionally biased region" description="Acidic residues" evidence="1">
    <location>
        <begin position="28"/>
        <end position="46"/>
    </location>
</feature>
<keyword evidence="3" id="KW-1185">Reference proteome</keyword>
<evidence type="ECO:0000313" key="3">
    <source>
        <dbReference type="Proteomes" id="UP000298416"/>
    </source>
</evidence>
<reference evidence="2" key="2">
    <citation type="submission" date="2020-08" db="EMBL/GenBank/DDBJ databases">
        <title>Plant Genome Project.</title>
        <authorList>
            <person name="Zhang R.-G."/>
        </authorList>
    </citation>
    <scope>NUCLEOTIDE SEQUENCE</scope>
    <source>
        <strain evidence="2">Huo1</strain>
        <tissue evidence="2">Leaf</tissue>
    </source>
</reference>
<comment type="caution">
    <text evidence="2">The sequence shown here is derived from an EMBL/GenBank/DDBJ whole genome shotgun (WGS) entry which is preliminary data.</text>
</comment>
<reference evidence="2" key="1">
    <citation type="submission" date="2018-01" db="EMBL/GenBank/DDBJ databases">
        <authorList>
            <person name="Mao J.F."/>
        </authorList>
    </citation>
    <scope>NUCLEOTIDE SEQUENCE</scope>
    <source>
        <strain evidence="2">Huo1</strain>
        <tissue evidence="2">Leaf</tissue>
    </source>
</reference>
<evidence type="ECO:0000313" key="2">
    <source>
        <dbReference type="EMBL" id="KAG6422320.1"/>
    </source>
</evidence>
<dbReference type="AlphaFoldDB" id="A0A8X8XYJ6"/>
<protein>
    <submittedName>
        <fullName evidence="2">Uncharacterized protein</fullName>
    </submittedName>
</protein>